<dbReference type="OrthoDB" id="440104at2759"/>
<dbReference type="RefSeq" id="XP_018073862.1">
    <property type="nucleotide sequence ID" value="XM_018209083.1"/>
</dbReference>
<reference evidence="2 3" key="1">
    <citation type="submission" date="2015-10" db="EMBL/GenBank/DDBJ databases">
        <title>Full genome of DAOMC 229536 Phialocephala scopiformis, a fungal endophyte of spruce producing the potent anti-insectan compound rugulosin.</title>
        <authorList>
            <consortium name="DOE Joint Genome Institute"/>
            <person name="Walker A.K."/>
            <person name="Frasz S.L."/>
            <person name="Seifert K.A."/>
            <person name="Miller J.D."/>
            <person name="Mondo S.J."/>
            <person name="Labutti K."/>
            <person name="Lipzen A."/>
            <person name="Dockter R."/>
            <person name="Kennedy M."/>
            <person name="Grigoriev I.V."/>
            <person name="Spatafora J.W."/>
        </authorList>
    </citation>
    <scope>NUCLEOTIDE SEQUENCE [LARGE SCALE GENOMIC DNA]</scope>
    <source>
        <strain evidence="2 3">CBS 120377</strain>
    </source>
</reference>
<evidence type="ECO:0000313" key="2">
    <source>
        <dbReference type="EMBL" id="KUJ19507.1"/>
    </source>
</evidence>
<dbReference type="Pfam" id="PF13358">
    <property type="entry name" value="DDE_3"/>
    <property type="match status" value="1"/>
</dbReference>
<dbReference type="GeneID" id="28818809"/>
<dbReference type="EMBL" id="KQ947411">
    <property type="protein sequence ID" value="KUJ19507.1"/>
    <property type="molecule type" value="Genomic_DNA"/>
</dbReference>
<feature type="domain" description="Tc1-like transposase DDE" evidence="1">
    <location>
        <begin position="4"/>
        <end position="57"/>
    </location>
</feature>
<dbReference type="InParanoid" id="A0A194XIB3"/>
<keyword evidence="3" id="KW-1185">Reference proteome</keyword>
<dbReference type="KEGG" id="psco:LY89DRAFT_580971"/>
<dbReference type="GO" id="GO:0003676">
    <property type="term" value="F:nucleic acid binding"/>
    <property type="evidence" value="ECO:0007669"/>
    <property type="project" value="InterPro"/>
</dbReference>
<evidence type="ECO:0000313" key="3">
    <source>
        <dbReference type="Proteomes" id="UP000070700"/>
    </source>
</evidence>
<evidence type="ECO:0000259" key="1">
    <source>
        <dbReference type="Pfam" id="PF13358"/>
    </source>
</evidence>
<accession>A0A194XIB3</accession>
<name>A0A194XIB3_MOLSC</name>
<feature type="non-terminal residue" evidence="2">
    <location>
        <position position="1"/>
    </location>
</feature>
<protein>
    <recommendedName>
        <fullName evidence="1">Tc1-like transposase DDE domain-containing protein</fullName>
    </recommendedName>
</protein>
<proteinExistence type="predicted"/>
<dbReference type="AlphaFoldDB" id="A0A194XIB3"/>
<gene>
    <name evidence="2" type="ORF">LY89DRAFT_580971</name>
</gene>
<dbReference type="InterPro" id="IPR036397">
    <property type="entry name" value="RNaseH_sf"/>
</dbReference>
<dbReference type="Gene3D" id="3.30.420.10">
    <property type="entry name" value="Ribonuclease H-like superfamily/Ribonuclease H"/>
    <property type="match status" value="1"/>
</dbReference>
<organism evidence="2 3">
    <name type="scientific">Mollisia scopiformis</name>
    <name type="common">Conifer needle endophyte fungus</name>
    <name type="synonym">Phialocephala scopiformis</name>
    <dbReference type="NCBI Taxonomy" id="149040"/>
    <lineage>
        <taxon>Eukaryota</taxon>
        <taxon>Fungi</taxon>
        <taxon>Dikarya</taxon>
        <taxon>Ascomycota</taxon>
        <taxon>Pezizomycotina</taxon>
        <taxon>Leotiomycetes</taxon>
        <taxon>Helotiales</taxon>
        <taxon>Mollisiaceae</taxon>
        <taxon>Mollisia</taxon>
    </lineage>
</organism>
<dbReference type="Proteomes" id="UP000070700">
    <property type="component" value="Unassembled WGS sequence"/>
</dbReference>
<sequence>EYIFMEDGSKVHKGHAKLPRLQHNIRGFNWPPSSPDLNPIEKVWRWIKEELKNLDYVPKNKVDLKRELQKLWDQVDPRDFRHYTKQLTCKIEDVIKYKGMATIN</sequence>
<dbReference type="STRING" id="149040.A0A194XIB3"/>
<dbReference type="InterPro" id="IPR038717">
    <property type="entry name" value="Tc1-like_DDE_dom"/>
</dbReference>